<dbReference type="InterPro" id="IPR036661">
    <property type="entry name" value="Luciferase-like_sf"/>
</dbReference>
<comment type="caution">
    <text evidence="1">The sequence shown here is derived from an EMBL/GenBank/DDBJ whole genome shotgun (WGS) entry which is preliminary data.</text>
</comment>
<dbReference type="Gene3D" id="3.20.20.30">
    <property type="entry name" value="Luciferase-like domain"/>
    <property type="match status" value="1"/>
</dbReference>
<name>A0A7J5DI65_9ACTN</name>
<gene>
    <name evidence="1" type="ORF">F8144_13725</name>
</gene>
<reference evidence="1 2" key="1">
    <citation type="submission" date="2019-09" db="EMBL/GenBank/DDBJ databases">
        <title>Isolation and identification of active actinomycetes.</title>
        <authorList>
            <person name="Yu Z."/>
            <person name="Han C."/>
            <person name="Yu B."/>
        </authorList>
    </citation>
    <scope>NUCLEOTIDE SEQUENCE [LARGE SCALE GENOMIC DNA]</scope>
    <source>
        <strain evidence="1 2">NEAU-H2</strain>
    </source>
</reference>
<proteinExistence type="predicted"/>
<organism evidence="1 2">
    <name type="scientific">Streptomyces triticiradicis</name>
    <dbReference type="NCBI Taxonomy" id="2651189"/>
    <lineage>
        <taxon>Bacteria</taxon>
        <taxon>Bacillati</taxon>
        <taxon>Actinomycetota</taxon>
        <taxon>Actinomycetes</taxon>
        <taxon>Kitasatosporales</taxon>
        <taxon>Streptomycetaceae</taxon>
        <taxon>Streptomyces</taxon>
    </lineage>
</organism>
<evidence type="ECO:0000313" key="2">
    <source>
        <dbReference type="Proteomes" id="UP000442990"/>
    </source>
</evidence>
<dbReference type="EMBL" id="WBKG01000009">
    <property type="protein sequence ID" value="KAB1988269.1"/>
    <property type="molecule type" value="Genomic_DNA"/>
</dbReference>
<keyword evidence="2" id="KW-1185">Reference proteome</keyword>
<dbReference type="Proteomes" id="UP000442990">
    <property type="component" value="Unassembled WGS sequence"/>
</dbReference>
<evidence type="ECO:0000313" key="1">
    <source>
        <dbReference type="EMBL" id="KAB1988269.1"/>
    </source>
</evidence>
<dbReference type="AlphaFoldDB" id="A0A7J5DI65"/>
<accession>A0A7J5DI65</accession>
<protein>
    <submittedName>
        <fullName evidence="1">Uncharacterized protein</fullName>
    </submittedName>
</protein>
<sequence>MTDSGCFLSCEERTPAEPVEQARMAERTGSRSLWMSDHCRPWNDGQGRSPFVRSVIGDGLITMMPDESLALPRLWG</sequence>
<dbReference type="GO" id="GO:0016705">
    <property type="term" value="F:oxidoreductase activity, acting on paired donors, with incorporation or reduction of molecular oxygen"/>
    <property type="evidence" value="ECO:0007669"/>
    <property type="project" value="InterPro"/>
</dbReference>
<dbReference type="RefSeq" id="WP_151469582.1">
    <property type="nucleotide sequence ID" value="NZ_WBKG01000009.1"/>
</dbReference>